<name>A0AAV4MLY3_9ARAC</name>
<protein>
    <submittedName>
        <fullName evidence="1">Uncharacterized protein</fullName>
    </submittedName>
</protein>
<organism evidence="1 2">
    <name type="scientific">Caerostris darwini</name>
    <dbReference type="NCBI Taxonomy" id="1538125"/>
    <lineage>
        <taxon>Eukaryota</taxon>
        <taxon>Metazoa</taxon>
        <taxon>Ecdysozoa</taxon>
        <taxon>Arthropoda</taxon>
        <taxon>Chelicerata</taxon>
        <taxon>Arachnida</taxon>
        <taxon>Araneae</taxon>
        <taxon>Araneomorphae</taxon>
        <taxon>Entelegynae</taxon>
        <taxon>Araneoidea</taxon>
        <taxon>Araneidae</taxon>
        <taxon>Caerostris</taxon>
    </lineage>
</organism>
<dbReference type="EMBL" id="BPLQ01000599">
    <property type="protein sequence ID" value="GIX73363.1"/>
    <property type="molecule type" value="Genomic_DNA"/>
</dbReference>
<comment type="caution">
    <text evidence="1">The sequence shown here is derived from an EMBL/GenBank/DDBJ whole genome shotgun (WGS) entry which is preliminary data.</text>
</comment>
<dbReference type="Proteomes" id="UP001054837">
    <property type="component" value="Unassembled WGS sequence"/>
</dbReference>
<evidence type="ECO:0000313" key="1">
    <source>
        <dbReference type="EMBL" id="GIX73363.1"/>
    </source>
</evidence>
<gene>
    <name evidence="1" type="ORF">CDAR_190381</name>
</gene>
<keyword evidence="2" id="KW-1185">Reference proteome</keyword>
<evidence type="ECO:0000313" key="2">
    <source>
        <dbReference type="Proteomes" id="UP001054837"/>
    </source>
</evidence>
<reference evidence="1 2" key="1">
    <citation type="submission" date="2021-06" db="EMBL/GenBank/DDBJ databases">
        <title>Caerostris darwini draft genome.</title>
        <authorList>
            <person name="Kono N."/>
            <person name="Arakawa K."/>
        </authorList>
    </citation>
    <scope>NUCLEOTIDE SEQUENCE [LARGE SCALE GENOMIC DNA]</scope>
</reference>
<accession>A0AAV4MLY3</accession>
<dbReference type="AlphaFoldDB" id="A0AAV4MLY3"/>
<sequence>MERAAQQILISTKDFTSLKLEETQQFQSLFSLRSGGCPQSDGYAKGLIKRSPPHLPVYHNENSCSTDHNLHKRFLLLNLKRRNNSNPFLTPQRRKPLERRICEGSYKTIPPAIT</sequence>
<proteinExistence type="predicted"/>